<dbReference type="KEGG" id="knv:Pan216_20950"/>
<dbReference type="InterPro" id="IPR002142">
    <property type="entry name" value="Peptidase_S49"/>
</dbReference>
<evidence type="ECO:0000313" key="6">
    <source>
        <dbReference type="EMBL" id="QDU61241.1"/>
    </source>
</evidence>
<dbReference type="PANTHER" id="PTHR42987">
    <property type="entry name" value="PEPTIDASE S49"/>
    <property type="match status" value="1"/>
</dbReference>
<evidence type="ECO:0000256" key="2">
    <source>
        <dbReference type="ARBA" id="ARBA00022670"/>
    </source>
</evidence>
<accession>A0A518B2M3</accession>
<dbReference type="SUPFAM" id="SSF52096">
    <property type="entry name" value="ClpP/crotonase"/>
    <property type="match status" value="1"/>
</dbReference>
<comment type="similarity">
    <text evidence="1">Belongs to the peptidase S49 family.</text>
</comment>
<keyword evidence="2" id="KW-0645">Protease</keyword>
<gene>
    <name evidence="6" type="primary">sppA_3</name>
    <name evidence="6" type="ORF">Pan216_20950</name>
</gene>
<dbReference type="AlphaFoldDB" id="A0A518B2M3"/>
<dbReference type="Proteomes" id="UP000317093">
    <property type="component" value="Chromosome"/>
</dbReference>
<dbReference type="PANTHER" id="PTHR42987:SF4">
    <property type="entry name" value="PROTEASE SOHB-RELATED"/>
    <property type="match status" value="1"/>
</dbReference>
<sequence length="802" mass="87280">MTARRINKIANAFYSTPLAILPEKAADIETLIEARQEGVFFTQDEVAAFIGGPTESHEIVMHGNVAVVSVFGVIEKRMNLFVEISGGTSTELLVRDIEALANDDSVSAIVLDVDSPGGSVNGPSELSHVIVEARNKKRIVAVANDLAASAAYWIASAASEVVTTDSASVGSIGVFAVFREHSQAEAERGIKTTIVQAGDMKTAGHRSKAMTDDERAMLQERVDSFHEMFMAAVAENRGMSMSAVRSVADGRVYVGQQAVEAGLADRVGTLSQVIEELSSRTSRPGGARVRVEGMQMTKQEAETTTEVETVDMEAVATKARQEERERVTEIEAMVKVHGPRIGDADKLKEELVSSGASLDSARARVLKALTESETAAPRGSFEVGPSSNEKFYETVSDGLAFRVGGSEAAASNFARDSTGRLKLCNYERVYDRGHPAGIRFTGQARKIHPDANIFRGMRLIDIAAECLNREGISTRGMDPTPLAKLALGWEFEGVPKAGALGGGGFHTTGSFPELLRDAANKTLLMAYAEAPSTWRQWVHQAESVSDFKNIHRVRLSGVSDLEVIPEDKAFPEDELKDSGEDYAVETRGKAYSFTRQMLINDDLGAFTTLTIRQTRAAERTINRAVYAVLTGNPTMRDNTTLFHANHNNIVDTTGAPSVAQLNEMKRLIRLQTDPNKPEIILNHEMRFLLVPAALEGVTLELLNSVSNPEGTNSGVANIWRNRVTPVVEGQLDLNDPVAYYGLGAWQDADHIEVSFLRGEESPILEDEFDFDKKGRKFTIHQTFGVKAIDWVNIVYNDGTSAG</sequence>
<dbReference type="Gene3D" id="6.20.330.10">
    <property type="match status" value="1"/>
</dbReference>
<feature type="domain" description="Peptidase S49" evidence="5">
    <location>
        <begin position="134"/>
        <end position="278"/>
    </location>
</feature>
<protein>
    <submittedName>
        <fullName evidence="6">Signal peptide peptidase SppA</fullName>
        <ecNumber evidence="6">3.4.21.-</ecNumber>
    </submittedName>
</protein>
<dbReference type="GO" id="GO:0006508">
    <property type="term" value="P:proteolysis"/>
    <property type="evidence" value="ECO:0007669"/>
    <property type="project" value="UniProtKB-KW"/>
</dbReference>
<evidence type="ECO:0000256" key="1">
    <source>
        <dbReference type="ARBA" id="ARBA00008683"/>
    </source>
</evidence>
<reference evidence="6 7" key="1">
    <citation type="submission" date="2019-02" db="EMBL/GenBank/DDBJ databases">
        <title>Deep-cultivation of Planctomycetes and their phenomic and genomic characterization uncovers novel biology.</title>
        <authorList>
            <person name="Wiegand S."/>
            <person name="Jogler M."/>
            <person name="Boedeker C."/>
            <person name="Pinto D."/>
            <person name="Vollmers J."/>
            <person name="Rivas-Marin E."/>
            <person name="Kohn T."/>
            <person name="Peeters S.H."/>
            <person name="Heuer A."/>
            <person name="Rast P."/>
            <person name="Oberbeckmann S."/>
            <person name="Bunk B."/>
            <person name="Jeske O."/>
            <person name="Meyerdierks A."/>
            <person name="Storesund J.E."/>
            <person name="Kallscheuer N."/>
            <person name="Luecker S."/>
            <person name="Lage O.M."/>
            <person name="Pohl T."/>
            <person name="Merkel B.J."/>
            <person name="Hornburger P."/>
            <person name="Mueller R.-W."/>
            <person name="Bruemmer F."/>
            <person name="Labrenz M."/>
            <person name="Spormann A.M."/>
            <person name="Op den Camp H."/>
            <person name="Overmann J."/>
            <person name="Amann R."/>
            <person name="Jetten M.S.M."/>
            <person name="Mascher T."/>
            <person name="Medema M.H."/>
            <person name="Devos D.P."/>
            <person name="Kaster A.-K."/>
            <person name="Ovreas L."/>
            <person name="Rohde M."/>
            <person name="Galperin M.Y."/>
            <person name="Jogler C."/>
        </authorList>
    </citation>
    <scope>NUCLEOTIDE SEQUENCE [LARGE SCALE GENOMIC DNA]</scope>
    <source>
        <strain evidence="6 7">Pan216</strain>
    </source>
</reference>
<dbReference type="Pfam" id="PF25209">
    <property type="entry name" value="Phage_capsid_4"/>
    <property type="match status" value="1"/>
</dbReference>
<dbReference type="CDD" id="cd07022">
    <property type="entry name" value="S49_Sppa_36K_type"/>
    <property type="match status" value="1"/>
</dbReference>
<evidence type="ECO:0000256" key="3">
    <source>
        <dbReference type="ARBA" id="ARBA00022801"/>
    </source>
</evidence>
<keyword evidence="3 6" id="KW-0378">Hydrolase</keyword>
<dbReference type="GO" id="GO:0008236">
    <property type="term" value="F:serine-type peptidase activity"/>
    <property type="evidence" value="ECO:0007669"/>
    <property type="project" value="UniProtKB-KW"/>
</dbReference>
<dbReference type="EMBL" id="CP036279">
    <property type="protein sequence ID" value="QDU61241.1"/>
    <property type="molecule type" value="Genomic_DNA"/>
</dbReference>
<keyword evidence="4" id="KW-0720">Serine protease</keyword>
<dbReference type="NCBIfam" id="TIGR00706">
    <property type="entry name" value="SppA_dom"/>
    <property type="match status" value="1"/>
</dbReference>
<name>A0A518B2M3_9BACT</name>
<evidence type="ECO:0000256" key="4">
    <source>
        <dbReference type="ARBA" id="ARBA00022825"/>
    </source>
</evidence>
<dbReference type="Gene3D" id="3.90.226.10">
    <property type="entry name" value="2-enoyl-CoA Hydratase, Chain A, domain 1"/>
    <property type="match status" value="1"/>
</dbReference>
<keyword evidence="7" id="KW-1185">Reference proteome</keyword>
<dbReference type="OrthoDB" id="266140at2"/>
<proteinExistence type="inferred from homology"/>
<dbReference type="EC" id="3.4.21.-" evidence="6"/>
<dbReference type="InterPro" id="IPR029045">
    <property type="entry name" value="ClpP/crotonase-like_dom_sf"/>
</dbReference>
<dbReference type="InterPro" id="IPR004635">
    <property type="entry name" value="Pept_S49_SppA"/>
</dbReference>
<organism evidence="6 7">
    <name type="scientific">Kolteria novifilia</name>
    <dbReference type="NCBI Taxonomy" id="2527975"/>
    <lineage>
        <taxon>Bacteria</taxon>
        <taxon>Pseudomonadati</taxon>
        <taxon>Planctomycetota</taxon>
        <taxon>Planctomycetia</taxon>
        <taxon>Kolteriales</taxon>
        <taxon>Kolteriaceae</taxon>
        <taxon>Kolteria</taxon>
    </lineage>
</organism>
<dbReference type="RefSeq" id="WP_145257857.1">
    <property type="nucleotide sequence ID" value="NZ_CP036279.1"/>
</dbReference>
<dbReference type="Pfam" id="PF01343">
    <property type="entry name" value="Peptidase_S49"/>
    <property type="match status" value="1"/>
</dbReference>
<evidence type="ECO:0000313" key="7">
    <source>
        <dbReference type="Proteomes" id="UP000317093"/>
    </source>
</evidence>
<dbReference type="InterPro" id="IPR033855">
    <property type="entry name" value="Protein_C"/>
</dbReference>
<evidence type="ECO:0000259" key="5">
    <source>
        <dbReference type="Pfam" id="PF01343"/>
    </source>
</evidence>